<dbReference type="Pfam" id="PF00795">
    <property type="entry name" value="CN_hydrolase"/>
    <property type="match status" value="1"/>
</dbReference>
<dbReference type="PROSITE" id="PS50263">
    <property type="entry name" value="CN_HYDROLASE"/>
    <property type="match status" value="1"/>
</dbReference>
<feature type="domain" description="CN hydrolase" evidence="2">
    <location>
        <begin position="4"/>
        <end position="265"/>
    </location>
</feature>
<sequence length="350" mass="39000">MDLLRVAALQLRSANGRVHYNLEHARPFIRRAVAEGARLLLLPEFYSTGYLQSPEVWHWAETLDGPTVRFMREEARRGNVFLGASLLEVDGEDFFNTFVLVSPGGRVDRVRKRRAPSYESYWFRGSGDDPCVIDCSLGRISVGICADNHFSDMAACIESSRSQLHLMPHCYSVGKANPWSFPRALVEASCRQMESLPVRYARHFGVPVVLANQCGPWESPLPGLMGLMVKTDRFLGRSSIVSAQGERLRALGEAEEGVIVDTVALRSANHVEDERLVASAQGAWGWSSLGEPAFTTASLALKIRLMEWLGRRAYEQSVERRRCALRVLDEQGGSAWDTATPIPSGHVTRR</sequence>
<dbReference type="Gene3D" id="3.60.110.10">
    <property type="entry name" value="Carbon-nitrogen hydrolase"/>
    <property type="match status" value="1"/>
</dbReference>
<accession>A0A3Q8H9G9</accession>
<dbReference type="InterPro" id="IPR036526">
    <property type="entry name" value="C-N_Hydrolase_sf"/>
</dbReference>
<name>A0A3Q8H9G9_MYXFU</name>
<proteinExistence type="predicted"/>
<evidence type="ECO:0000256" key="1">
    <source>
        <dbReference type="ARBA" id="ARBA00022801"/>
    </source>
</evidence>
<dbReference type="AlphaFoldDB" id="A0A3Q8H9G9"/>
<gene>
    <name evidence="3" type="primary">ftaH</name>
</gene>
<dbReference type="InterPro" id="IPR050345">
    <property type="entry name" value="Aliph_Amidase/BUP"/>
</dbReference>
<dbReference type="SUPFAM" id="SSF56317">
    <property type="entry name" value="Carbon-nitrogen hydrolase"/>
    <property type="match status" value="1"/>
</dbReference>
<dbReference type="CDD" id="cd07197">
    <property type="entry name" value="nitrilase"/>
    <property type="match status" value="1"/>
</dbReference>
<dbReference type="GO" id="GO:0016811">
    <property type="term" value="F:hydrolase activity, acting on carbon-nitrogen (but not peptide) bonds, in linear amides"/>
    <property type="evidence" value="ECO:0007669"/>
    <property type="project" value="TreeGrafter"/>
</dbReference>
<evidence type="ECO:0000313" key="3">
    <source>
        <dbReference type="EMBL" id="AXM42955.1"/>
    </source>
</evidence>
<keyword evidence="1 3" id="KW-0378">Hydrolase</keyword>
<dbReference type="PANTHER" id="PTHR43674:SF16">
    <property type="entry name" value="CARBON-NITROGEN FAMILY, PUTATIVE (AFU_ORTHOLOGUE AFUA_5G02350)-RELATED"/>
    <property type="match status" value="1"/>
</dbReference>
<reference evidence="3" key="1">
    <citation type="submission" date="2018-03" db="EMBL/GenBank/DDBJ databases">
        <title>Statistical metabolomics uncovers the fulvuthiacenes as novel methoxymethacrylate secondary metabolites.</title>
        <authorList>
            <person name="Panter F."/>
            <person name="Krug D."/>
            <person name="Mueller R."/>
        </authorList>
    </citation>
    <scope>NUCLEOTIDE SEQUENCE</scope>
    <source>
        <strain evidence="3">SBMx132</strain>
    </source>
</reference>
<dbReference type="EMBL" id="MH069655">
    <property type="protein sequence ID" value="AXM42955.1"/>
    <property type="molecule type" value="Genomic_DNA"/>
</dbReference>
<dbReference type="PANTHER" id="PTHR43674">
    <property type="entry name" value="NITRILASE C965.09-RELATED"/>
    <property type="match status" value="1"/>
</dbReference>
<evidence type="ECO:0000259" key="2">
    <source>
        <dbReference type="PROSITE" id="PS50263"/>
    </source>
</evidence>
<organism evidence="3">
    <name type="scientific">Myxococcus fulvus</name>
    <dbReference type="NCBI Taxonomy" id="33"/>
    <lineage>
        <taxon>Bacteria</taxon>
        <taxon>Pseudomonadati</taxon>
        <taxon>Myxococcota</taxon>
        <taxon>Myxococcia</taxon>
        <taxon>Myxococcales</taxon>
        <taxon>Cystobacterineae</taxon>
        <taxon>Myxococcaceae</taxon>
        <taxon>Myxococcus</taxon>
    </lineage>
</organism>
<protein>
    <submittedName>
        <fullName evidence="3">Amide hydrolase</fullName>
    </submittedName>
</protein>
<dbReference type="InterPro" id="IPR003010">
    <property type="entry name" value="C-N_Hydrolase"/>
</dbReference>